<dbReference type="Gene3D" id="3.40.50.170">
    <property type="entry name" value="Formyl transferase, N-terminal domain"/>
    <property type="match status" value="1"/>
</dbReference>
<sequence length="297" mass="33229">MTENTIRVGVLANPMVLHWQEAALENVEAVDGASIERVVVDASVRDDSSVLKQGANAINRGASVSPSDISLFFDVLREEKLKAFIYADRKLGWMLFDERDQMEARQSKPIESVDVLSDVRTHEVDPVPAGGAWNTLPEDVTETLGEECDVLVRFGFGLLKGPVLDAPKYGVLSTHGCDIRDYRGMGPKLTFVNDDDRVAVTLQQLTEDIDGGRIVEIASRELRPDPTYADISEATAAIQRDIFATGVEKLRSPEFEPWEPDELGTYHSHTKQREEPGFVGRFLLKNNYRRVKRRISE</sequence>
<evidence type="ECO:0000313" key="1">
    <source>
        <dbReference type="EMBL" id="ELZ23104.1"/>
    </source>
</evidence>
<organism evidence="1 2">
    <name type="scientific">Halosimplex carlsbadense 2-9-1</name>
    <dbReference type="NCBI Taxonomy" id="797114"/>
    <lineage>
        <taxon>Archaea</taxon>
        <taxon>Methanobacteriati</taxon>
        <taxon>Methanobacteriota</taxon>
        <taxon>Stenosarchaea group</taxon>
        <taxon>Halobacteria</taxon>
        <taxon>Halobacteriales</taxon>
        <taxon>Haloarculaceae</taxon>
        <taxon>Halosimplex</taxon>
    </lineage>
</organism>
<comment type="caution">
    <text evidence="1">The sequence shown here is derived from an EMBL/GenBank/DDBJ whole genome shotgun (WGS) entry which is preliminary data.</text>
</comment>
<keyword evidence="1" id="KW-0808">Transferase</keyword>
<accession>M0CML0</accession>
<dbReference type="SUPFAM" id="SSF53328">
    <property type="entry name" value="Formyltransferase"/>
    <property type="match status" value="1"/>
</dbReference>
<gene>
    <name evidence="1" type="ORF">C475_15684</name>
</gene>
<keyword evidence="2" id="KW-1185">Reference proteome</keyword>
<name>M0CML0_9EURY</name>
<dbReference type="InterPro" id="IPR036477">
    <property type="entry name" value="Formyl_transf_N_sf"/>
</dbReference>
<dbReference type="Proteomes" id="UP000011626">
    <property type="component" value="Unassembled WGS sequence"/>
</dbReference>
<dbReference type="AlphaFoldDB" id="M0CML0"/>
<proteinExistence type="predicted"/>
<protein>
    <submittedName>
        <fullName evidence="1">Methionyl-tRNA formyltransferase-like protein</fullName>
    </submittedName>
</protein>
<dbReference type="EMBL" id="AOIU01000034">
    <property type="protein sequence ID" value="ELZ23104.1"/>
    <property type="molecule type" value="Genomic_DNA"/>
</dbReference>
<evidence type="ECO:0000313" key="2">
    <source>
        <dbReference type="Proteomes" id="UP000011626"/>
    </source>
</evidence>
<dbReference type="GO" id="GO:0016740">
    <property type="term" value="F:transferase activity"/>
    <property type="evidence" value="ECO:0007669"/>
    <property type="project" value="UniProtKB-KW"/>
</dbReference>
<dbReference type="eggNOG" id="arCOG02825">
    <property type="taxonomic scope" value="Archaea"/>
</dbReference>
<dbReference type="OrthoDB" id="168093at2157"/>
<dbReference type="STRING" id="797114.C475_15684"/>
<dbReference type="RefSeq" id="WP_006884804.1">
    <property type="nucleotide sequence ID" value="NZ_AOIU01000034.1"/>
</dbReference>
<reference evidence="1 2" key="1">
    <citation type="journal article" date="2014" name="PLoS Genet.">
        <title>Phylogenetically driven sequencing of extremely halophilic archaea reveals strategies for static and dynamic osmo-response.</title>
        <authorList>
            <person name="Becker E.A."/>
            <person name="Seitzer P.M."/>
            <person name="Tritt A."/>
            <person name="Larsen D."/>
            <person name="Krusor M."/>
            <person name="Yao A.I."/>
            <person name="Wu D."/>
            <person name="Madern D."/>
            <person name="Eisen J.A."/>
            <person name="Darling A.E."/>
            <person name="Facciotti M.T."/>
        </authorList>
    </citation>
    <scope>NUCLEOTIDE SEQUENCE [LARGE SCALE GENOMIC DNA]</scope>
    <source>
        <strain evidence="1 2">2-9-1</strain>
    </source>
</reference>